<dbReference type="InterPro" id="IPR014044">
    <property type="entry name" value="CAP_dom"/>
</dbReference>
<dbReference type="AlphaFoldDB" id="A0A1X7RAR4"/>
<dbReference type="SMART" id="SM00198">
    <property type="entry name" value="SCP"/>
    <property type="match status" value="1"/>
</dbReference>
<feature type="signal peptide" evidence="1">
    <location>
        <begin position="1"/>
        <end position="23"/>
    </location>
</feature>
<keyword evidence="1" id="KW-0732">Signal</keyword>
<evidence type="ECO:0000313" key="3">
    <source>
        <dbReference type="EMBL" id="SMN22758.1"/>
    </source>
</evidence>
<dbReference type="SUPFAM" id="SSF55797">
    <property type="entry name" value="PR-1-like"/>
    <property type="match status" value="1"/>
</dbReference>
<evidence type="ECO:0000259" key="2">
    <source>
        <dbReference type="SMART" id="SM00198"/>
    </source>
</evidence>
<dbReference type="OrthoDB" id="43654at2759"/>
<sequence length="375" mass="41093">MKFSNIVSIAAVINVMAINGVAAEKYQIAGPEAVMITQAINAKRARHENTLPLAYTSSLSDKCESIMHNLDCANINVVPHKGYGSTFSVGFEIEEAVNEWYSEFFHYNYDNPALTQANSNFLQMAWKPVTKVGCCRKTCPGTGKVILCQYDQRVNPISLSSGIGELLLDKVTVIETMTAFKTITDPTTITYFHTVDTQTLTLFDNASTVTTTLLIDATDEPTTITKTVTLEASTMTTTVTDFVTETETTVGNEKTNTEFITDLETITEIITVSPQLSSKTETITVSDKPLTTTETVTAAGETFTKTETISASPAQDSTETITLTETQTDMTTEITTELDTTTEVVIKTEIAIETETTIEKETRTITETQRMTDTI</sequence>
<evidence type="ECO:0000313" key="4">
    <source>
        <dbReference type="Proteomes" id="UP000196158"/>
    </source>
</evidence>
<dbReference type="Gene3D" id="3.40.33.10">
    <property type="entry name" value="CAP"/>
    <property type="match status" value="1"/>
</dbReference>
<organism evidence="3 4">
    <name type="scientific">Maudiozyma saulgeensis</name>
    <dbReference type="NCBI Taxonomy" id="1789683"/>
    <lineage>
        <taxon>Eukaryota</taxon>
        <taxon>Fungi</taxon>
        <taxon>Dikarya</taxon>
        <taxon>Ascomycota</taxon>
        <taxon>Saccharomycotina</taxon>
        <taxon>Saccharomycetes</taxon>
        <taxon>Saccharomycetales</taxon>
        <taxon>Saccharomycetaceae</taxon>
        <taxon>Maudiozyma</taxon>
    </lineage>
</organism>
<dbReference type="EMBL" id="FXLY01000013">
    <property type="protein sequence ID" value="SMN22758.1"/>
    <property type="molecule type" value="Genomic_DNA"/>
</dbReference>
<dbReference type="Pfam" id="PF00188">
    <property type="entry name" value="CAP"/>
    <property type="match status" value="1"/>
</dbReference>
<keyword evidence="4" id="KW-1185">Reference proteome</keyword>
<reference evidence="3 4" key="1">
    <citation type="submission" date="2017-04" db="EMBL/GenBank/DDBJ databases">
        <authorList>
            <person name="Afonso C.L."/>
            <person name="Miller P.J."/>
            <person name="Scott M.A."/>
            <person name="Spackman E."/>
            <person name="Goraichik I."/>
            <person name="Dimitrov K.M."/>
            <person name="Suarez D.L."/>
            <person name="Swayne D.E."/>
        </authorList>
    </citation>
    <scope>NUCLEOTIDE SEQUENCE [LARGE SCALE GENOMIC DNA]</scope>
</reference>
<protein>
    <recommendedName>
        <fullName evidence="2">SCP domain-containing protein</fullName>
    </recommendedName>
</protein>
<feature type="domain" description="SCP" evidence="2">
    <location>
        <begin position="31"/>
        <end position="158"/>
    </location>
</feature>
<gene>
    <name evidence="3" type="ORF">KASA_0F01782G</name>
</gene>
<evidence type="ECO:0000256" key="1">
    <source>
        <dbReference type="SAM" id="SignalP"/>
    </source>
</evidence>
<accession>A0A1X7RAR4</accession>
<name>A0A1X7RAR4_9SACH</name>
<feature type="chain" id="PRO_5010886841" description="SCP domain-containing protein" evidence="1">
    <location>
        <begin position="24"/>
        <end position="375"/>
    </location>
</feature>
<proteinExistence type="predicted"/>
<dbReference type="Proteomes" id="UP000196158">
    <property type="component" value="Unassembled WGS sequence"/>
</dbReference>
<dbReference type="InterPro" id="IPR035940">
    <property type="entry name" value="CAP_sf"/>
</dbReference>